<dbReference type="PANTHER" id="PTHR40027:SF1">
    <property type="entry name" value="CELL DIVISION PROTEIN DIVIC"/>
    <property type="match status" value="1"/>
</dbReference>
<dbReference type="STRING" id="640948.SAMN05216238_103337"/>
<keyword evidence="2" id="KW-1133">Transmembrane helix</keyword>
<feature type="transmembrane region" description="Helical" evidence="2">
    <location>
        <begin position="37"/>
        <end position="56"/>
    </location>
</feature>
<organism evidence="3 4">
    <name type="scientific">Lentibacillus persicus</name>
    <dbReference type="NCBI Taxonomy" id="640948"/>
    <lineage>
        <taxon>Bacteria</taxon>
        <taxon>Bacillati</taxon>
        <taxon>Bacillota</taxon>
        <taxon>Bacilli</taxon>
        <taxon>Bacillales</taxon>
        <taxon>Bacillaceae</taxon>
        <taxon>Lentibacillus</taxon>
    </lineage>
</organism>
<proteinExistence type="predicted"/>
<dbReference type="Proteomes" id="UP000199474">
    <property type="component" value="Unassembled WGS sequence"/>
</dbReference>
<dbReference type="PANTHER" id="PTHR40027">
    <property type="entry name" value="CELL DIVISION PROTEIN DIVIC"/>
    <property type="match status" value="1"/>
</dbReference>
<dbReference type="InterPro" id="IPR039076">
    <property type="entry name" value="DivIC"/>
</dbReference>
<keyword evidence="1" id="KW-0175">Coiled coil</keyword>
<dbReference type="Pfam" id="PF04977">
    <property type="entry name" value="DivIC"/>
    <property type="match status" value="1"/>
</dbReference>
<name>A0A1I1UUG4_9BACI</name>
<dbReference type="GO" id="GO:0051301">
    <property type="term" value="P:cell division"/>
    <property type="evidence" value="ECO:0007669"/>
    <property type="project" value="UniProtKB-KW"/>
</dbReference>
<dbReference type="EMBL" id="FOMR01000003">
    <property type="protein sequence ID" value="SFD73308.1"/>
    <property type="molecule type" value="Genomic_DNA"/>
</dbReference>
<keyword evidence="2" id="KW-0812">Transmembrane</keyword>
<dbReference type="RefSeq" id="WP_090083079.1">
    <property type="nucleotide sequence ID" value="NZ_FOMR01000003.1"/>
</dbReference>
<evidence type="ECO:0000256" key="1">
    <source>
        <dbReference type="SAM" id="Coils"/>
    </source>
</evidence>
<keyword evidence="3" id="KW-0132">Cell division</keyword>
<evidence type="ECO:0000256" key="2">
    <source>
        <dbReference type="SAM" id="Phobius"/>
    </source>
</evidence>
<keyword evidence="3" id="KW-0131">Cell cycle</keyword>
<dbReference type="AlphaFoldDB" id="A0A1I1UUG4"/>
<dbReference type="OrthoDB" id="2991180at2"/>
<keyword evidence="2" id="KW-0472">Membrane</keyword>
<protein>
    <submittedName>
        <fullName evidence="3">Cell division protein DivIC</fullName>
    </submittedName>
</protein>
<keyword evidence="4" id="KW-1185">Reference proteome</keyword>
<evidence type="ECO:0000313" key="3">
    <source>
        <dbReference type="EMBL" id="SFD73308.1"/>
    </source>
</evidence>
<reference evidence="4" key="1">
    <citation type="submission" date="2016-10" db="EMBL/GenBank/DDBJ databases">
        <authorList>
            <person name="Varghese N."/>
            <person name="Submissions S."/>
        </authorList>
    </citation>
    <scope>NUCLEOTIDE SEQUENCE [LARGE SCALE GENOMIC DNA]</scope>
    <source>
        <strain evidence="4">DSM 22530</strain>
    </source>
</reference>
<evidence type="ECO:0000313" key="4">
    <source>
        <dbReference type="Proteomes" id="UP000199474"/>
    </source>
</evidence>
<sequence>MPLKKKNVARLDSNYMQQYDAYIERQKRKKQRLIRRLVLFSIATAIVLGSLATYHFNQRALHQEKEEQYEQLQNEMAVLEQEEKNLKEEINLLSDEEYVLEIARTNYFFSKEGELIFNIPDDKPSY</sequence>
<gene>
    <name evidence="3" type="ORF">SAMN05216238_103337</name>
</gene>
<feature type="coiled-coil region" evidence="1">
    <location>
        <begin position="16"/>
        <end position="96"/>
    </location>
</feature>
<dbReference type="InterPro" id="IPR007060">
    <property type="entry name" value="FtsL/DivIC"/>
</dbReference>
<accession>A0A1I1UUG4</accession>